<keyword evidence="2" id="KW-1185">Reference proteome</keyword>
<sequence length="130" mass="14921">MRKACVASCGKCVQARKHDSMLEYSAVIVGVAVNHELFVNEQQCSHDVVHKLHRDQGFSMEQGMNLAPKKSSRFPHDNNYKISMMKDKPMVRRGRSRKRSKPTFVASIIIGGQSEVREIEVMAAKWERYR</sequence>
<name>A0AAN9NXA6_PSOTE</name>
<dbReference type="AlphaFoldDB" id="A0AAN9NXA6"/>
<dbReference type="EMBL" id="JAYMYS010000009">
    <property type="protein sequence ID" value="KAK7381090.1"/>
    <property type="molecule type" value="Genomic_DNA"/>
</dbReference>
<dbReference type="Proteomes" id="UP001386955">
    <property type="component" value="Unassembled WGS sequence"/>
</dbReference>
<comment type="caution">
    <text evidence="1">The sequence shown here is derived from an EMBL/GenBank/DDBJ whole genome shotgun (WGS) entry which is preliminary data.</text>
</comment>
<proteinExistence type="predicted"/>
<protein>
    <submittedName>
        <fullName evidence="1">Uncharacterized protein</fullName>
    </submittedName>
</protein>
<accession>A0AAN9NXA6</accession>
<reference evidence="1 2" key="1">
    <citation type="submission" date="2024-01" db="EMBL/GenBank/DDBJ databases">
        <title>The genomes of 5 underutilized Papilionoideae crops provide insights into root nodulation and disease resistanc.</title>
        <authorList>
            <person name="Jiang F."/>
        </authorList>
    </citation>
    <scope>NUCLEOTIDE SEQUENCE [LARGE SCALE GENOMIC DNA]</scope>
    <source>
        <strain evidence="1">DUOXIRENSHENG_FW03</strain>
        <tissue evidence="1">Leaves</tissue>
    </source>
</reference>
<evidence type="ECO:0000313" key="2">
    <source>
        <dbReference type="Proteomes" id="UP001386955"/>
    </source>
</evidence>
<gene>
    <name evidence="1" type="ORF">VNO78_33614</name>
</gene>
<organism evidence="1 2">
    <name type="scientific">Psophocarpus tetragonolobus</name>
    <name type="common">Winged bean</name>
    <name type="synonym">Dolichos tetragonolobus</name>
    <dbReference type="NCBI Taxonomy" id="3891"/>
    <lineage>
        <taxon>Eukaryota</taxon>
        <taxon>Viridiplantae</taxon>
        <taxon>Streptophyta</taxon>
        <taxon>Embryophyta</taxon>
        <taxon>Tracheophyta</taxon>
        <taxon>Spermatophyta</taxon>
        <taxon>Magnoliopsida</taxon>
        <taxon>eudicotyledons</taxon>
        <taxon>Gunneridae</taxon>
        <taxon>Pentapetalae</taxon>
        <taxon>rosids</taxon>
        <taxon>fabids</taxon>
        <taxon>Fabales</taxon>
        <taxon>Fabaceae</taxon>
        <taxon>Papilionoideae</taxon>
        <taxon>50 kb inversion clade</taxon>
        <taxon>NPAAA clade</taxon>
        <taxon>indigoferoid/millettioid clade</taxon>
        <taxon>Phaseoleae</taxon>
        <taxon>Psophocarpus</taxon>
    </lineage>
</organism>
<evidence type="ECO:0000313" key="1">
    <source>
        <dbReference type="EMBL" id="KAK7381090.1"/>
    </source>
</evidence>